<evidence type="ECO:0000313" key="2">
    <source>
        <dbReference type="Proteomes" id="UP000041770"/>
    </source>
</evidence>
<accession>A0A655ZRU7</accession>
<name>A0A655ZRU7_VIBCL</name>
<dbReference type="Proteomes" id="UP000041770">
    <property type="component" value="Unassembled WGS sequence"/>
</dbReference>
<organism evidence="1 2">
    <name type="scientific">Vibrio cholerae</name>
    <dbReference type="NCBI Taxonomy" id="666"/>
    <lineage>
        <taxon>Bacteria</taxon>
        <taxon>Pseudomonadati</taxon>
        <taxon>Pseudomonadota</taxon>
        <taxon>Gammaproteobacteria</taxon>
        <taxon>Vibrionales</taxon>
        <taxon>Vibrionaceae</taxon>
        <taxon>Vibrio</taxon>
    </lineage>
</organism>
<dbReference type="EMBL" id="CWQY01000014">
    <property type="protein sequence ID" value="CSC78812.1"/>
    <property type="molecule type" value="Genomic_DNA"/>
</dbReference>
<protein>
    <submittedName>
        <fullName evidence="1">Uncharacterized protein</fullName>
    </submittedName>
</protein>
<dbReference type="AlphaFoldDB" id="A0A655ZRU7"/>
<dbReference type="AntiFam" id="ANF00199">
    <property type="entry name" value="Shadow ORF (opposite gltB)"/>
</dbReference>
<gene>
    <name evidence="1" type="ORF">ERS013200_02277</name>
</gene>
<sequence>MLLTTLFPLIHAADIQHLQWDFTRWVTNAMTNQHFFSDVVEGQTLNTGDGASEVFIDHRFTDPERFKNLCTVIRLQRRNPHFREDLQQTAVHAFTVILEVFLYRNIGIEFLLTLEIDDGFHH</sequence>
<proteinExistence type="predicted"/>
<evidence type="ECO:0000313" key="1">
    <source>
        <dbReference type="EMBL" id="CSC78812.1"/>
    </source>
</evidence>
<reference evidence="1 2" key="1">
    <citation type="submission" date="2015-07" db="EMBL/GenBank/DDBJ databases">
        <authorList>
            <consortium name="Pathogen Informatics"/>
        </authorList>
    </citation>
    <scope>NUCLEOTIDE SEQUENCE [LARGE SCALE GENOMIC DNA]</scope>
    <source>
        <strain evidence="1 2">A316</strain>
    </source>
</reference>